<dbReference type="Proteomes" id="UP000619761">
    <property type="component" value="Unassembled WGS sequence"/>
</dbReference>
<reference evidence="2" key="1">
    <citation type="journal article" date="2019" name="Int. J. Syst. Evol. Microbiol.">
        <title>The Global Catalogue of Microorganisms (GCM) 10K type strain sequencing project: providing services to taxonomists for standard genome sequencing and annotation.</title>
        <authorList>
            <consortium name="The Broad Institute Genomics Platform"/>
            <consortium name="The Broad Institute Genome Sequencing Center for Infectious Disease"/>
            <person name="Wu L."/>
            <person name="Ma J."/>
        </authorList>
    </citation>
    <scope>NUCLEOTIDE SEQUENCE [LARGE SCALE GENOMIC DNA]</scope>
    <source>
        <strain evidence="2">KCTC 32239</strain>
    </source>
</reference>
<gene>
    <name evidence="1" type="ORF">GCM10011613_07710</name>
</gene>
<evidence type="ECO:0000313" key="1">
    <source>
        <dbReference type="EMBL" id="GGY66255.1"/>
    </source>
</evidence>
<proteinExistence type="predicted"/>
<accession>A0ABQ3AUB0</accession>
<dbReference type="EMBL" id="BMYZ01000001">
    <property type="protein sequence ID" value="GGY66255.1"/>
    <property type="molecule type" value="Genomic_DNA"/>
</dbReference>
<name>A0ABQ3AUB0_9GAMM</name>
<evidence type="ECO:0000313" key="2">
    <source>
        <dbReference type="Proteomes" id="UP000619761"/>
    </source>
</evidence>
<sequence>MFVKLLRELDELDDEFNEEIELDIFEEELEEIADDELDEDCIELLDDV</sequence>
<protein>
    <submittedName>
        <fullName evidence="1">Uncharacterized protein</fullName>
    </submittedName>
</protein>
<organism evidence="1 2">
    <name type="scientific">Cellvibrio zantedeschiae</name>
    <dbReference type="NCBI Taxonomy" id="1237077"/>
    <lineage>
        <taxon>Bacteria</taxon>
        <taxon>Pseudomonadati</taxon>
        <taxon>Pseudomonadota</taxon>
        <taxon>Gammaproteobacteria</taxon>
        <taxon>Cellvibrionales</taxon>
        <taxon>Cellvibrionaceae</taxon>
        <taxon>Cellvibrio</taxon>
    </lineage>
</organism>
<keyword evidence="2" id="KW-1185">Reference proteome</keyword>
<comment type="caution">
    <text evidence="1">The sequence shown here is derived from an EMBL/GenBank/DDBJ whole genome shotgun (WGS) entry which is preliminary data.</text>
</comment>